<keyword evidence="2" id="KW-1185">Reference proteome</keyword>
<sequence>MFCCRFNFCPKWGCDIKYNDSNKGFAPTVRCLFRRFVMAARGVNEVGQKLIQHQQYFNKWKMSIEHQVIHNLLERKHLTVLGVRRWSVGAICEVTALQVIREIFVDPENSLNNQKHGYPFFVKLGRGLVLQHNLDDNYLHVRELLLLNLNLSGTIGDHLSEKYKESLSFSMRLRIALDSTKGILYLHSEADPPIFHRDIKATNFLWDPKVIAKVADFGLSRLAPVANVEGFAPGHVLTVVKGSPVSIICFIIV</sequence>
<reference evidence="2" key="1">
    <citation type="journal article" date="2022" name="Mol. Ecol. Resour.">
        <title>The genomes of chicory, endive, great burdock and yacon provide insights into Asteraceae palaeo-polyploidization history and plant inulin production.</title>
        <authorList>
            <person name="Fan W."/>
            <person name="Wang S."/>
            <person name="Wang H."/>
            <person name="Wang A."/>
            <person name="Jiang F."/>
            <person name="Liu H."/>
            <person name="Zhao H."/>
            <person name="Xu D."/>
            <person name="Zhang Y."/>
        </authorList>
    </citation>
    <scope>NUCLEOTIDE SEQUENCE [LARGE SCALE GENOMIC DNA]</scope>
    <source>
        <strain evidence="2">cv. Yunnan</strain>
    </source>
</reference>
<reference evidence="1 2" key="2">
    <citation type="journal article" date="2022" name="Mol. Ecol. Resour.">
        <title>The genomes of chicory, endive, great burdock and yacon provide insights into Asteraceae paleo-polyploidization history and plant inulin production.</title>
        <authorList>
            <person name="Fan W."/>
            <person name="Wang S."/>
            <person name="Wang H."/>
            <person name="Wang A."/>
            <person name="Jiang F."/>
            <person name="Liu H."/>
            <person name="Zhao H."/>
            <person name="Xu D."/>
            <person name="Zhang Y."/>
        </authorList>
    </citation>
    <scope>NUCLEOTIDE SEQUENCE [LARGE SCALE GENOMIC DNA]</scope>
    <source>
        <strain evidence="2">cv. Yunnan</strain>
        <tissue evidence="1">Leaves</tissue>
    </source>
</reference>
<evidence type="ECO:0000313" key="2">
    <source>
        <dbReference type="Proteomes" id="UP001056120"/>
    </source>
</evidence>
<proteinExistence type="predicted"/>
<dbReference type="Proteomes" id="UP001056120">
    <property type="component" value="Linkage Group LG21"/>
</dbReference>
<organism evidence="1 2">
    <name type="scientific">Smallanthus sonchifolius</name>
    <dbReference type="NCBI Taxonomy" id="185202"/>
    <lineage>
        <taxon>Eukaryota</taxon>
        <taxon>Viridiplantae</taxon>
        <taxon>Streptophyta</taxon>
        <taxon>Embryophyta</taxon>
        <taxon>Tracheophyta</taxon>
        <taxon>Spermatophyta</taxon>
        <taxon>Magnoliopsida</taxon>
        <taxon>eudicotyledons</taxon>
        <taxon>Gunneridae</taxon>
        <taxon>Pentapetalae</taxon>
        <taxon>asterids</taxon>
        <taxon>campanulids</taxon>
        <taxon>Asterales</taxon>
        <taxon>Asteraceae</taxon>
        <taxon>Asteroideae</taxon>
        <taxon>Heliantheae alliance</taxon>
        <taxon>Millerieae</taxon>
        <taxon>Smallanthus</taxon>
    </lineage>
</organism>
<name>A0ACB9C8D3_9ASTR</name>
<evidence type="ECO:0000313" key="1">
    <source>
        <dbReference type="EMBL" id="KAI3730500.1"/>
    </source>
</evidence>
<comment type="caution">
    <text evidence="1">The sequence shown here is derived from an EMBL/GenBank/DDBJ whole genome shotgun (WGS) entry which is preliminary data.</text>
</comment>
<dbReference type="EMBL" id="CM042038">
    <property type="protein sequence ID" value="KAI3730500.1"/>
    <property type="molecule type" value="Genomic_DNA"/>
</dbReference>
<gene>
    <name evidence="1" type="ORF">L1987_61670</name>
</gene>
<accession>A0ACB9C8D3</accession>
<protein>
    <submittedName>
        <fullName evidence="1">Uncharacterized protein</fullName>
    </submittedName>
</protein>